<sequence>MPNAASPEAVGPNDIVLFWYHASPFGRRVKAYLTLRNIEHAECLVTPILPRPAQEALGINYRRSPVMAVGRDVYLDTRLMLAKLDEIFPPSDKHPGLSAPETKGLAQLLQKLMVDVSGFREAVKQIPMNSPIAKDPKFQKDRAGFFGPEWKPDSSSRSEGIVHMRHIFDMLESLLVDGRRWIGSSEKISMADLEGVWVIDWFLGDLKGPEEYFSSKQYPLVHQWRSRYREELDAAKGRAAKPMSLQGPDAVKLISASAFTDRDMVVDAADPLRLKAGTTVELFPTDGGGFTHKDQGSLVKLSKDEIAISVQSQAGVEMRLHAPRWRFKVKEIRPNL</sequence>
<dbReference type="Pfam" id="PF25907">
    <property type="entry name" value="DUF7962"/>
    <property type="match status" value="1"/>
</dbReference>
<feature type="domain" description="DUF7962" evidence="2">
    <location>
        <begin position="122"/>
        <end position="236"/>
    </location>
</feature>
<dbReference type="InterPro" id="IPR036249">
    <property type="entry name" value="Thioredoxin-like_sf"/>
</dbReference>
<protein>
    <submittedName>
        <fullName evidence="3">Uncharacterized protein</fullName>
    </submittedName>
</protein>
<reference evidence="4" key="1">
    <citation type="journal article" date="2012" name="PLoS Genet.">
        <title>The genomes of the fungal plant pathogens Cladosporium fulvum and Dothistroma septosporum reveal adaptation to different hosts and lifestyles but also signatures of common ancestry.</title>
        <authorList>
            <person name="de Wit P.J.G.M."/>
            <person name="van der Burgt A."/>
            <person name="Oekmen B."/>
            <person name="Stergiopoulos I."/>
            <person name="Abd-Elsalam K.A."/>
            <person name="Aerts A.L."/>
            <person name="Bahkali A.H."/>
            <person name="Beenen H.G."/>
            <person name="Chettri P."/>
            <person name="Cox M.P."/>
            <person name="Datema E."/>
            <person name="de Vries R.P."/>
            <person name="Dhillon B."/>
            <person name="Ganley A.R."/>
            <person name="Griffiths S.A."/>
            <person name="Guo Y."/>
            <person name="Hamelin R.C."/>
            <person name="Henrissat B."/>
            <person name="Kabir M.S."/>
            <person name="Jashni M.K."/>
            <person name="Kema G."/>
            <person name="Klaubauf S."/>
            <person name="Lapidus A."/>
            <person name="Levasseur A."/>
            <person name="Lindquist E."/>
            <person name="Mehrabi R."/>
            <person name="Ohm R.A."/>
            <person name="Owen T.J."/>
            <person name="Salamov A."/>
            <person name="Schwelm A."/>
            <person name="Schijlen E."/>
            <person name="Sun H."/>
            <person name="van den Burg H.A."/>
            <person name="van Ham R.C.H.J."/>
            <person name="Zhang S."/>
            <person name="Goodwin S.B."/>
            <person name="Grigoriev I.V."/>
            <person name="Collemare J."/>
            <person name="Bradshaw R.E."/>
        </authorList>
    </citation>
    <scope>NUCLEOTIDE SEQUENCE [LARGE SCALE GENOMIC DNA]</scope>
    <source>
        <strain evidence="4">NZE10 / CBS 128990</strain>
    </source>
</reference>
<dbReference type="Pfam" id="PF13417">
    <property type="entry name" value="GST_N_3"/>
    <property type="match status" value="1"/>
</dbReference>
<reference evidence="3 4" key="2">
    <citation type="journal article" date="2012" name="PLoS Pathog.">
        <title>Diverse lifestyles and strategies of plant pathogenesis encoded in the genomes of eighteen Dothideomycetes fungi.</title>
        <authorList>
            <person name="Ohm R.A."/>
            <person name="Feau N."/>
            <person name="Henrissat B."/>
            <person name="Schoch C.L."/>
            <person name="Horwitz B.A."/>
            <person name="Barry K.W."/>
            <person name="Condon B.J."/>
            <person name="Copeland A.C."/>
            <person name="Dhillon B."/>
            <person name="Glaser F."/>
            <person name="Hesse C.N."/>
            <person name="Kosti I."/>
            <person name="LaButti K."/>
            <person name="Lindquist E.A."/>
            <person name="Lucas S."/>
            <person name="Salamov A.A."/>
            <person name="Bradshaw R.E."/>
            <person name="Ciuffetti L."/>
            <person name="Hamelin R.C."/>
            <person name="Kema G.H.J."/>
            <person name="Lawrence C."/>
            <person name="Scott J.A."/>
            <person name="Spatafora J.W."/>
            <person name="Turgeon B.G."/>
            <person name="de Wit P.J.G.M."/>
            <person name="Zhong S."/>
            <person name="Goodwin S.B."/>
            <person name="Grigoriev I.V."/>
        </authorList>
    </citation>
    <scope>NUCLEOTIDE SEQUENCE [LARGE SCALE GENOMIC DNA]</scope>
    <source>
        <strain evidence="4">NZE10 / CBS 128990</strain>
    </source>
</reference>
<dbReference type="AlphaFoldDB" id="N1PQT0"/>
<evidence type="ECO:0000259" key="2">
    <source>
        <dbReference type="Pfam" id="PF25907"/>
    </source>
</evidence>
<evidence type="ECO:0000313" key="4">
    <source>
        <dbReference type="Proteomes" id="UP000016933"/>
    </source>
</evidence>
<organism evidence="3 4">
    <name type="scientific">Dothistroma septosporum (strain NZE10 / CBS 128990)</name>
    <name type="common">Red band needle blight fungus</name>
    <name type="synonym">Mycosphaerella pini</name>
    <dbReference type="NCBI Taxonomy" id="675120"/>
    <lineage>
        <taxon>Eukaryota</taxon>
        <taxon>Fungi</taxon>
        <taxon>Dikarya</taxon>
        <taxon>Ascomycota</taxon>
        <taxon>Pezizomycotina</taxon>
        <taxon>Dothideomycetes</taxon>
        <taxon>Dothideomycetidae</taxon>
        <taxon>Mycosphaerellales</taxon>
        <taxon>Mycosphaerellaceae</taxon>
        <taxon>Dothistroma</taxon>
    </lineage>
</organism>
<gene>
    <name evidence="3" type="ORF">DOTSEDRAFT_71486</name>
</gene>
<dbReference type="HOGENOM" id="CLU_039745_0_0_1"/>
<evidence type="ECO:0000313" key="3">
    <source>
        <dbReference type="EMBL" id="EME45806.1"/>
    </source>
</evidence>
<dbReference type="eggNOG" id="ENOG502S039">
    <property type="taxonomic scope" value="Eukaryota"/>
</dbReference>
<dbReference type="SUPFAM" id="SSF52833">
    <property type="entry name" value="Thioredoxin-like"/>
    <property type="match status" value="1"/>
</dbReference>
<dbReference type="Proteomes" id="UP000016933">
    <property type="component" value="Unassembled WGS sequence"/>
</dbReference>
<dbReference type="InterPro" id="IPR036282">
    <property type="entry name" value="Glutathione-S-Trfase_C_sf"/>
</dbReference>
<dbReference type="EMBL" id="KB446538">
    <property type="protein sequence ID" value="EME45806.1"/>
    <property type="molecule type" value="Genomic_DNA"/>
</dbReference>
<evidence type="ECO:0000259" key="1">
    <source>
        <dbReference type="Pfam" id="PF13417"/>
    </source>
</evidence>
<dbReference type="STRING" id="675120.N1PQT0"/>
<dbReference type="Gene3D" id="3.40.30.110">
    <property type="match status" value="2"/>
</dbReference>
<name>N1PQT0_DOTSN</name>
<dbReference type="SUPFAM" id="SSF47616">
    <property type="entry name" value="GST C-terminal domain-like"/>
    <property type="match status" value="1"/>
</dbReference>
<dbReference type="OMA" id="IPYTQCL"/>
<dbReference type="OrthoDB" id="202840at2759"/>
<keyword evidence="4" id="KW-1185">Reference proteome</keyword>
<feature type="domain" description="GST N-terminal" evidence="1">
    <location>
        <begin position="17"/>
        <end position="90"/>
    </location>
</feature>
<proteinExistence type="predicted"/>
<accession>N1PQT0</accession>
<dbReference type="InterPro" id="IPR004045">
    <property type="entry name" value="Glutathione_S-Trfase_N"/>
</dbReference>
<dbReference type="InterPro" id="IPR058268">
    <property type="entry name" value="DUF7962"/>
</dbReference>